<dbReference type="Proteomes" id="UP000217790">
    <property type="component" value="Unassembled WGS sequence"/>
</dbReference>
<feature type="transmembrane region" description="Helical" evidence="1">
    <location>
        <begin position="20"/>
        <end position="38"/>
    </location>
</feature>
<dbReference type="EMBL" id="KZ293705">
    <property type="protein sequence ID" value="PBK83594.1"/>
    <property type="molecule type" value="Genomic_DNA"/>
</dbReference>
<organism evidence="2 3">
    <name type="scientific">Armillaria gallica</name>
    <name type="common">Bulbous honey fungus</name>
    <name type="synonym">Armillaria bulbosa</name>
    <dbReference type="NCBI Taxonomy" id="47427"/>
    <lineage>
        <taxon>Eukaryota</taxon>
        <taxon>Fungi</taxon>
        <taxon>Dikarya</taxon>
        <taxon>Basidiomycota</taxon>
        <taxon>Agaricomycotina</taxon>
        <taxon>Agaricomycetes</taxon>
        <taxon>Agaricomycetidae</taxon>
        <taxon>Agaricales</taxon>
        <taxon>Marasmiineae</taxon>
        <taxon>Physalacriaceae</taxon>
        <taxon>Armillaria</taxon>
    </lineage>
</organism>
<gene>
    <name evidence="2" type="ORF">ARMGADRAFT_1089217</name>
</gene>
<protein>
    <submittedName>
        <fullName evidence="2">Uncharacterized protein</fullName>
    </submittedName>
</protein>
<dbReference type="OrthoDB" id="10375350at2759"/>
<reference evidence="3" key="1">
    <citation type="journal article" date="2017" name="Nat. Ecol. Evol.">
        <title>Genome expansion and lineage-specific genetic innovations in the forest pathogenic fungi Armillaria.</title>
        <authorList>
            <person name="Sipos G."/>
            <person name="Prasanna A.N."/>
            <person name="Walter M.C."/>
            <person name="O'Connor E."/>
            <person name="Balint B."/>
            <person name="Krizsan K."/>
            <person name="Kiss B."/>
            <person name="Hess J."/>
            <person name="Varga T."/>
            <person name="Slot J."/>
            <person name="Riley R."/>
            <person name="Boka B."/>
            <person name="Rigling D."/>
            <person name="Barry K."/>
            <person name="Lee J."/>
            <person name="Mihaltcheva S."/>
            <person name="LaButti K."/>
            <person name="Lipzen A."/>
            <person name="Waldron R."/>
            <person name="Moloney N.M."/>
            <person name="Sperisen C."/>
            <person name="Kredics L."/>
            <person name="Vagvoelgyi C."/>
            <person name="Patrignani A."/>
            <person name="Fitzpatrick D."/>
            <person name="Nagy I."/>
            <person name="Doyle S."/>
            <person name="Anderson J.B."/>
            <person name="Grigoriev I.V."/>
            <person name="Gueldener U."/>
            <person name="Muensterkoetter M."/>
            <person name="Nagy L.G."/>
        </authorList>
    </citation>
    <scope>NUCLEOTIDE SEQUENCE [LARGE SCALE GENOMIC DNA]</scope>
    <source>
        <strain evidence="3">Ar21-2</strain>
    </source>
</reference>
<name>A0A2H3CQC3_ARMGA</name>
<keyword evidence="1" id="KW-0472">Membrane</keyword>
<evidence type="ECO:0000313" key="2">
    <source>
        <dbReference type="EMBL" id="PBK83594.1"/>
    </source>
</evidence>
<sequence>MPALDTYLKVARLAEAAGDSVPYIINATMIAVVIFKLLDQKGKNKVLEAPPLTHITVHLCAHSSYPLLLPNSPCPHNPHISWNLSTTQDDSMAHVPVSSGVLLL</sequence>
<keyword evidence="3" id="KW-1185">Reference proteome</keyword>
<proteinExistence type="predicted"/>
<dbReference type="AlphaFoldDB" id="A0A2H3CQC3"/>
<accession>A0A2H3CQC3</accession>
<evidence type="ECO:0000313" key="3">
    <source>
        <dbReference type="Proteomes" id="UP000217790"/>
    </source>
</evidence>
<evidence type="ECO:0000256" key="1">
    <source>
        <dbReference type="SAM" id="Phobius"/>
    </source>
</evidence>
<keyword evidence="1" id="KW-1133">Transmembrane helix</keyword>
<keyword evidence="1" id="KW-0812">Transmembrane</keyword>
<dbReference type="InParanoid" id="A0A2H3CQC3"/>